<sequence>RSNECRIRPVFPRKHSEFPCEKFQPERARASSPFTSKCLPCPDKDEATSIKRLNISLNMNRNRLSLRSDCLAKQYEIFLVAEQPPES</sequence>
<organism evidence="1 2">
    <name type="scientific">Cryptolaemus montrouzieri</name>
    <dbReference type="NCBI Taxonomy" id="559131"/>
    <lineage>
        <taxon>Eukaryota</taxon>
        <taxon>Metazoa</taxon>
        <taxon>Ecdysozoa</taxon>
        <taxon>Arthropoda</taxon>
        <taxon>Hexapoda</taxon>
        <taxon>Insecta</taxon>
        <taxon>Pterygota</taxon>
        <taxon>Neoptera</taxon>
        <taxon>Endopterygota</taxon>
        <taxon>Coleoptera</taxon>
        <taxon>Polyphaga</taxon>
        <taxon>Cucujiformia</taxon>
        <taxon>Coccinelloidea</taxon>
        <taxon>Coccinellidae</taxon>
        <taxon>Scymninae</taxon>
        <taxon>Scymnini</taxon>
        <taxon>Cryptolaemus</taxon>
    </lineage>
</organism>
<dbReference type="Proteomes" id="UP001516400">
    <property type="component" value="Unassembled WGS sequence"/>
</dbReference>
<accession>A0ABD2N7J7</accession>
<dbReference type="EMBL" id="JABFTP020000062">
    <property type="protein sequence ID" value="KAL3274608.1"/>
    <property type="molecule type" value="Genomic_DNA"/>
</dbReference>
<feature type="non-terminal residue" evidence="1">
    <location>
        <position position="1"/>
    </location>
</feature>
<comment type="caution">
    <text evidence="1">The sequence shown here is derived from an EMBL/GenBank/DDBJ whole genome shotgun (WGS) entry which is preliminary data.</text>
</comment>
<reference evidence="1 2" key="1">
    <citation type="journal article" date="2021" name="BMC Biol.">
        <title>Horizontally acquired antibacterial genes associated with adaptive radiation of ladybird beetles.</title>
        <authorList>
            <person name="Li H.S."/>
            <person name="Tang X.F."/>
            <person name="Huang Y.H."/>
            <person name="Xu Z.Y."/>
            <person name="Chen M.L."/>
            <person name="Du X.Y."/>
            <person name="Qiu B.Y."/>
            <person name="Chen P.T."/>
            <person name="Zhang W."/>
            <person name="Slipinski A."/>
            <person name="Escalona H.E."/>
            <person name="Waterhouse R.M."/>
            <person name="Zwick A."/>
            <person name="Pang H."/>
        </authorList>
    </citation>
    <scope>NUCLEOTIDE SEQUENCE [LARGE SCALE GENOMIC DNA]</scope>
    <source>
        <strain evidence="1">SYSU2018</strain>
    </source>
</reference>
<evidence type="ECO:0000313" key="1">
    <source>
        <dbReference type="EMBL" id="KAL3274608.1"/>
    </source>
</evidence>
<gene>
    <name evidence="1" type="ORF">HHI36_015989</name>
</gene>
<name>A0ABD2N7J7_9CUCU</name>
<dbReference type="AlphaFoldDB" id="A0ABD2N7J7"/>
<keyword evidence="2" id="KW-1185">Reference proteome</keyword>
<protein>
    <submittedName>
        <fullName evidence="1">Uncharacterized protein</fullName>
    </submittedName>
</protein>
<evidence type="ECO:0000313" key="2">
    <source>
        <dbReference type="Proteomes" id="UP001516400"/>
    </source>
</evidence>
<proteinExistence type="predicted"/>